<keyword evidence="3" id="KW-1185">Reference proteome</keyword>
<sequence>MSKAVKKVTKSVKKVAGKIIKTFDPGLDQLLGLSRQDEQKKQAERMAKIAETQAKQQQTNTIEQARAAAMQMTADTDRQRILAEQSQQQNATPDDTGAAATDVAPVATDAVTRRKKFQTPQVGGTGGGGTSIRL</sequence>
<organism evidence="2 3">
    <name type="scientific">Providencia phage PSTNGR1</name>
    <dbReference type="NCBI Taxonomy" id="2783542"/>
    <lineage>
        <taxon>Viruses</taxon>
        <taxon>Duplodnaviria</taxon>
        <taxon>Heunggongvirae</taxon>
        <taxon>Uroviricota</taxon>
        <taxon>Caudoviricetes</taxon>
        <taxon>Autographivirales</taxon>
        <taxon>Autonotataviridae</taxon>
        <taxon>Jeruvirus</taxon>
        <taxon>Jeruvirus PSTNGR1</taxon>
    </lineage>
</organism>
<evidence type="ECO:0000313" key="3">
    <source>
        <dbReference type="Proteomes" id="UP000663393"/>
    </source>
</evidence>
<accession>A0A873WMS9</accession>
<feature type="compositionally biased region" description="Gly residues" evidence="1">
    <location>
        <begin position="123"/>
        <end position="134"/>
    </location>
</feature>
<dbReference type="EMBL" id="MW145136">
    <property type="protein sequence ID" value="QPB11235.1"/>
    <property type="molecule type" value="Genomic_DNA"/>
</dbReference>
<evidence type="ECO:0000256" key="1">
    <source>
        <dbReference type="SAM" id="MobiDB-lite"/>
    </source>
</evidence>
<feature type="compositionally biased region" description="Low complexity" evidence="1">
    <location>
        <begin position="91"/>
        <end position="110"/>
    </location>
</feature>
<protein>
    <submittedName>
        <fullName evidence="2">Virion assembly protein</fullName>
    </submittedName>
</protein>
<name>A0A873WMS9_9CAUD</name>
<reference evidence="2" key="1">
    <citation type="submission" date="2020-10" db="EMBL/GenBank/DDBJ databases">
        <authorList>
            <person name="Yerushalmy O."/>
            <person name="Gronovich N."/>
            <person name="Alkalay-Oren S."/>
            <person name="Coppenhagen-Glazer S."/>
            <person name="Hazan R."/>
        </authorList>
    </citation>
    <scope>NUCLEOTIDE SEQUENCE</scope>
</reference>
<proteinExistence type="predicted"/>
<dbReference type="Proteomes" id="UP000663393">
    <property type="component" value="Segment"/>
</dbReference>
<evidence type="ECO:0000313" key="2">
    <source>
        <dbReference type="EMBL" id="QPB11235.1"/>
    </source>
</evidence>
<feature type="region of interest" description="Disordered" evidence="1">
    <location>
        <begin position="52"/>
        <end position="134"/>
    </location>
</feature>
<feature type="compositionally biased region" description="Polar residues" evidence="1">
    <location>
        <begin position="53"/>
        <end position="63"/>
    </location>
</feature>